<comment type="similarity">
    <text evidence="1">Belongs to the HSP15 family.</text>
</comment>
<dbReference type="Proteomes" id="UP000292120">
    <property type="component" value="Unassembled WGS sequence"/>
</dbReference>
<feature type="domain" description="RNA-binding S4" evidence="6">
    <location>
        <begin position="23"/>
        <end position="85"/>
    </location>
</feature>
<dbReference type="GO" id="GO:0003677">
    <property type="term" value="F:DNA binding"/>
    <property type="evidence" value="ECO:0007669"/>
    <property type="project" value="UniProtKB-KW"/>
</dbReference>
<gene>
    <name evidence="7" type="ORF">EYS42_14245</name>
</gene>
<proteinExistence type="inferred from homology"/>
<evidence type="ECO:0000259" key="6">
    <source>
        <dbReference type="SMART" id="SM00363"/>
    </source>
</evidence>
<dbReference type="InterPro" id="IPR025708">
    <property type="entry name" value="HSP15"/>
</dbReference>
<evidence type="ECO:0000256" key="3">
    <source>
        <dbReference type="ARBA" id="ARBA00023125"/>
    </source>
</evidence>
<evidence type="ECO:0000256" key="4">
    <source>
        <dbReference type="PROSITE-ProRule" id="PRU00182"/>
    </source>
</evidence>
<dbReference type="GO" id="GO:0003727">
    <property type="term" value="F:single-stranded RNA binding"/>
    <property type="evidence" value="ECO:0007669"/>
    <property type="project" value="InterPro"/>
</dbReference>
<dbReference type="Pfam" id="PF01479">
    <property type="entry name" value="S4"/>
    <property type="match status" value="1"/>
</dbReference>
<keyword evidence="3" id="KW-0238">DNA-binding</keyword>
<dbReference type="PIRSF" id="PIRSF016821">
    <property type="entry name" value="HSP15"/>
    <property type="match status" value="1"/>
</dbReference>
<keyword evidence="2 4" id="KW-0694">RNA-binding</keyword>
<feature type="region of interest" description="Disordered" evidence="5">
    <location>
        <begin position="110"/>
        <end position="154"/>
    </location>
</feature>
<dbReference type="OrthoDB" id="9797176at2"/>
<dbReference type="CDD" id="cd00165">
    <property type="entry name" value="S4"/>
    <property type="match status" value="1"/>
</dbReference>
<dbReference type="SMART" id="SM00363">
    <property type="entry name" value="S4"/>
    <property type="match status" value="1"/>
</dbReference>
<dbReference type="SUPFAM" id="SSF55174">
    <property type="entry name" value="Alpha-L RNA-binding motif"/>
    <property type="match status" value="1"/>
</dbReference>
<dbReference type="EMBL" id="SIXI01000006">
    <property type="protein sequence ID" value="TBO28773.1"/>
    <property type="molecule type" value="Genomic_DNA"/>
</dbReference>
<dbReference type="AlphaFoldDB" id="A0A4Q9GZS5"/>
<dbReference type="GO" id="GO:0034605">
    <property type="term" value="P:cellular response to heat"/>
    <property type="evidence" value="ECO:0007669"/>
    <property type="project" value="InterPro"/>
</dbReference>
<dbReference type="PROSITE" id="PS50889">
    <property type="entry name" value="S4"/>
    <property type="match status" value="1"/>
</dbReference>
<dbReference type="InterPro" id="IPR036986">
    <property type="entry name" value="S4_RNA-bd_sf"/>
</dbReference>
<reference evidence="7 8" key="1">
    <citation type="submission" date="2019-02" db="EMBL/GenBank/DDBJ databases">
        <title>Aquabacterium sp. strain KMB7.</title>
        <authorList>
            <person name="Chen W.-M."/>
        </authorList>
    </citation>
    <scope>NUCLEOTIDE SEQUENCE [LARGE SCALE GENOMIC DNA]</scope>
    <source>
        <strain evidence="7 8">KMB7</strain>
    </source>
</reference>
<evidence type="ECO:0000256" key="1">
    <source>
        <dbReference type="ARBA" id="ARBA00008396"/>
    </source>
</evidence>
<evidence type="ECO:0000313" key="8">
    <source>
        <dbReference type="Proteomes" id="UP000292120"/>
    </source>
</evidence>
<dbReference type="GO" id="GO:0043023">
    <property type="term" value="F:ribosomal large subunit binding"/>
    <property type="evidence" value="ECO:0007669"/>
    <property type="project" value="InterPro"/>
</dbReference>
<name>A0A4Q9GZS5_9BURK</name>
<evidence type="ECO:0000256" key="5">
    <source>
        <dbReference type="SAM" id="MobiDB-lite"/>
    </source>
</evidence>
<sequence length="154" mass="17515">MPHRDPHAPQPDLPDLPGQTDRLRVDKWLWAARFHKTRSLAAEDIDKGRVSVNGQVAKASRELRTGDEVEIRQTGGLVRTVEVLALSTIRGPAPQAQRLYRETDASLQRRQAWAEQRRQGVEPSSALEHGRPTKRDRRQLADWQRWSASADDLS</sequence>
<keyword evidence="8" id="KW-1185">Reference proteome</keyword>
<dbReference type="RefSeq" id="WP_130968864.1">
    <property type="nucleotide sequence ID" value="NZ_SIXI01000006.1"/>
</dbReference>
<protein>
    <submittedName>
        <fullName evidence="7">RNA-binding S4 domain-containing protein</fullName>
    </submittedName>
</protein>
<evidence type="ECO:0000256" key="2">
    <source>
        <dbReference type="ARBA" id="ARBA00022884"/>
    </source>
</evidence>
<evidence type="ECO:0000313" key="7">
    <source>
        <dbReference type="EMBL" id="TBO28773.1"/>
    </source>
</evidence>
<dbReference type="InterPro" id="IPR002942">
    <property type="entry name" value="S4_RNA-bd"/>
</dbReference>
<organism evidence="7 8">
    <name type="scientific">Aquabacterium lacunae</name>
    <dbReference type="NCBI Taxonomy" id="2528630"/>
    <lineage>
        <taxon>Bacteria</taxon>
        <taxon>Pseudomonadati</taxon>
        <taxon>Pseudomonadota</taxon>
        <taxon>Betaproteobacteria</taxon>
        <taxon>Burkholderiales</taxon>
        <taxon>Aquabacterium</taxon>
    </lineage>
</organism>
<comment type="caution">
    <text evidence="7">The sequence shown here is derived from an EMBL/GenBank/DDBJ whole genome shotgun (WGS) entry which is preliminary data.</text>
</comment>
<dbReference type="Gene3D" id="3.10.290.10">
    <property type="entry name" value="RNA-binding S4 domain"/>
    <property type="match status" value="1"/>
</dbReference>
<accession>A0A4Q9GZS5</accession>